<accession>A0ABQ4QUF0</accession>
<dbReference type="SUPFAM" id="SSF53448">
    <property type="entry name" value="Nucleotide-diphospho-sugar transferases"/>
    <property type="match status" value="1"/>
</dbReference>
<dbReference type="InterPro" id="IPR029044">
    <property type="entry name" value="Nucleotide-diphossugar_trans"/>
</dbReference>
<proteinExistence type="predicted"/>
<evidence type="ECO:0000259" key="1">
    <source>
        <dbReference type="Pfam" id="PF00535"/>
    </source>
</evidence>
<dbReference type="EMBL" id="BPQH01000003">
    <property type="protein sequence ID" value="GJD48530.1"/>
    <property type="molecule type" value="Genomic_DNA"/>
</dbReference>
<protein>
    <recommendedName>
        <fullName evidence="1">Glycosyltransferase 2-like domain-containing protein</fullName>
    </recommendedName>
</protein>
<reference evidence="2" key="2">
    <citation type="submission" date="2021-08" db="EMBL/GenBank/DDBJ databases">
        <authorList>
            <person name="Tani A."/>
            <person name="Ola A."/>
            <person name="Ogura Y."/>
            <person name="Katsura K."/>
            <person name="Hayashi T."/>
        </authorList>
    </citation>
    <scope>NUCLEOTIDE SEQUENCE</scope>
    <source>
        <strain evidence="2">KCTC 52305</strain>
    </source>
</reference>
<comment type="caution">
    <text evidence="2">The sequence shown here is derived from an EMBL/GenBank/DDBJ whole genome shotgun (WGS) entry which is preliminary data.</text>
</comment>
<organism evidence="2 3">
    <name type="scientific">Methylobacterium crusticola</name>
    <dbReference type="NCBI Taxonomy" id="1697972"/>
    <lineage>
        <taxon>Bacteria</taxon>
        <taxon>Pseudomonadati</taxon>
        <taxon>Pseudomonadota</taxon>
        <taxon>Alphaproteobacteria</taxon>
        <taxon>Hyphomicrobiales</taxon>
        <taxon>Methylobacteriaceae</taxon>
        <taxon>Methylobacterium</taxon>
    </lineage>
</organism>
<dbReference type="RefSeq" id="WP_128560599.1">
    <property type="nucleotide sequence ID" value="NZ_BPQH01000003.1"/>
</dbReference>
<name>A0ABQ4QUF0_9HYPH</name>
<keyword evidence="3" id="KW-1185">Reference proteome</keyword>
<reference evidence="2" key="1">
    <citation type="journal article" date="2021" name="Front. Microbiol.">
        <title>Comprehensive Comparative Genomics and Phenotyping of Methylobacterium Species.</title>
        <authorList>
            <person name="Alessa O."/>
            <person name="Ogura Y."/>
            <person name="Fujitani Y."/>
            <person name="Takami H."/>
            <person name="Hayashi T."/>
            <person name="Sahin N."/>
            <person name="Tani A."/>
        </authorList>
    </citation>
    <scope>NUCLEOTIDE SEQUENCE</scope>
    <source>
        <strain evidence="2">KCTC 52305</strain>
    </source>
</reference>
<dbReference type="CDD" id="cd00761">
    <property type="entry name" value="Glyco_tranf_GTA_type"/>
    <property type="match status" value="1"/>
</dbReference>
<sequence length="404" mass="41589">MRVLILALDVFSAEDDGQACARGLIESHPAWTFHYPSDGRDLRAGSRLAGNARPFGFDRFWSPAAILEALACDSPEERAFAVLLAQVAVPLQGQLFDRVEVPSRVAAHHLVRPVLAAFGIVVGTVSRGGAGAQAQDAPSARHAGTDARAARATAAAPLDQAPARIWRSLPPPPPTSGIDVIVRAAGGGRALALTLLSLRAASAAPPGVIVVNDGMDDRAGVAATVRAYHPAAALVMQGGRGAALAFSRGLAASEASYVCFLTAGECVEPDALLRLRARLEAAPAAAAAFGGWWEVDATGRPVAEQAGAAAYARALAVDPGRGPGPGVLVRRAAVLGLDTSLDALGLADLWLRLGRAGPVEVDGERVAWRWQDEGPPPAPVDAGIVAAFLRRIVLACLPPGAGRP</sequence>
<evidence type="ECO:0000313" key="2">
    <source>
        <dbReference type="EMBL" id="GJD48530.1"/>
    </source>
</evidence>
<feature type="domain" description="Glycosyltransferase 2-like" evidence="1">
    <location>
        <begin position="190"/>
        <end position="288"/>
    </location>
</feature>
<evidence type="ECO:0000313" key="3">
    <source>
        <dbReference type="Proteomes" id="UP001055167"/>
    </source>
</evidence>
<dbReference type="Proteomes" id="UP001055167">
    <property type="component" value="Unassembled WGS sequence"/>
</dbReference>
<dbReference type="InterPro" id="IPR001173">
    <property type="entry name" value="Glyco_trans_2-like"/>
</dbReference>
<gene>
    <name evidence="2" type="ORF">OPKNFCMD_1252</name>
</gene>
<dbReference type="Gene3D" id="3.90.550.10">
    <property type="entry name" value="Spore Coat Polysaccharide Biosynthesis Protein SpsA, Chain A"/>
    <property type="match status" value="1"/>
</dbReference>
<dbReference type="Pfam" id="PF00535">
    <property type="entry name" value="Glycos_transf_2"/>
    <property type="match status" value="1"/>
</dbReference>